<evidence type="ECO:0000256" key="2">
    <source>
        <dbReference type="ARBA" id="ARBA00022741"/>
    </source>
</evidence>
<evidence type="ECO:0000313" key="9">
    <source>
        <dbReference type="Proteomes" id="UP001530315"/>
    </source>
</evidence>
<dbReference type="PANTHER" id="PTHR22594:SF34">
    <property type="entry name" value="ASPARAGINE--TRNA LIGASE, MITOCHONDRIAL-RELATED"/>
    <property type="match status" value="1"/>
</dbReference>
<gene>
    <name evidence="8" type="ORF">ACHAW5_005899</name>
</gene>
<dbReference type="PROSITE" id="PS50862">
    <property type="entry name" value="AA_TRNA_LIGASE_II"/>
    <property type="match status" value="1"/>
</dbReference>
<evidence type="ECO:0000256" key="5">
    <source>
        <dbReference type="ARBA" id="ARBA00023146"/>
    </source>
</evidence>
<dbReference type="Pfam" id="PF00152">
    <property type="entry name" value="tRNA-synt_2"/>
    <property type="match status" value="1"/>
</dbReference>
<evidence type="ECO:0000259" key="7">
    <source>
        <dbReference type="PROSITE" id="PS50862"/>
    </source>
</evidence>
<dbReference type="Proteomes" id="UP001530315">
    <property type="component" value="Unassembled WGS sequence"/>
</dbReference>
<dbReference type="InterPro" id="IPR045864">
    <property type="entry name" value="aa-tRNA-synth_II/BPL/LPL"/>
</dbReference>
<proteinExistence type="predicted"/>
<dbReference type="InterPro" id="IPR002312">
    <property type="entry name" value="Asp/Asn-tRNA-synth_IIb"/>
</dbReference>
<keyword evidence="1" id="KW-0436">Ligase</keyword>
<dbReference type="InterPro" id="IPR004364">
    <property type="entry name" value="Aa-tRNA-synt_II"/>
</dbReference>
<dbReference type="SUPFAM" id="SSF50249">
    <property type="entry name" value="Nucleic acid-binding proteins"/>
    <property type="match status" value="1"/>
</dbReference>
<feature type="domain" description="Aminoacyl-transfer RNA synthetases class-II family profile" evidence="7">
    <location>
        <begin position="293"/>
        <end position="557"/>
    </location>
</feature>
<comment type="caution">
    <text evidence="8">The sequence shown here is derived from an EMBL/GenBank/DDBJ whole genome shotgun (WGS) entry which is preliminary data.</text>
</comment>
<evidence type="ECO:0000313" key="8">
    <source>
        <dbReference type="EMBL" id="KAL3772915.1"/>
    </source>
</evidence>
<dbReference type="InterPro" id="IPR004365">
    <property type="entry name" value="NA-bd_OB_tRNA"/>
</dbReference>
<dbReference type="Pfam" id="PF01336">
    <property type="entry name" value="tRNA_anti-codon"/>
    <property type="match status" value="1"/>
</dbReference>
<dbReference type="Gene3D" id="3.30.930.10">
    <property type="entry name" value="Bira Bifunctional Protein, Domain 2"/>
    <property type="match status" value="1"/>
</dbReference>
<protein>
    <recommendedName>
        <fullName evidence="7">Aminoacyl-transfer RNA synthetases class-II family profile domain-containing protein</fullName>
    </recommendedName>
</protein>
<feature type="compositionally biased region" description="Basic and acidic residues" evidence="6">
    <location>
        <begin position="110"/>
        <end position="121"/>
    </location>
</feature>
<dbReference type="GO" id="GO:0005524">
    <property type="term" value="F:ATP binding"/>
    <property type="evidence" value="ECO:0007669"/>
    <property type="project" value="UniProtKB-KW"/>
</dbReference>
<dbReference type="InterPro" id="IPR012340">
    <property type="entry name" value="NA-bd_OB-fold"/>
</dbReference>
<evidence type="ECO:0000256" key="1">
    <source>
        <dbReference type="ARBA" id="ARBA00022598"/>
    </source>
</evidence>
<dbReference type="GO" id="GO:0006412">
    <property type="term" value="P:translation"/>
    <property type="evidence" value="ECO:0007669"/>
    <property type="project" value="UniProtKB-KW"/>
</dbReference>
<dbReference type="SUPFAM" id="SSF55681">
    <property type="entry name" value="Class II aaRS and biotin synthetases"/>
    <property type="match status" value="1"/>
</dbReference>
<dbReference type="PANTHER" id="PTHR22594">
    <property type="entry name" value="ASPARTYL/LYSYL-TRNA SYNTHETASE"/>
    <property type="match status" value="1"/>
</dbReference>
<keyword evidence="4" id="KW-0648">Protein biosynthesis</keyword>
<sequence length="567" mass="63236">MTEERGPPPEPMPTEEPAIALASADDDNGDDDILPSHSFVQLTRLHARDPSLVSNKLTTFHGWVRRIRVGGGGSIVFIDVYDGTRVGSLNCICEEGTFLGTDGEGGGGGTKEEEKEKTQDESHYTTLSFAQLDQSEHISIGASVLIDGRIVLSPPTATQDFEIVASRVRVIGRVYDPVGYPLQKGTEKKMVSLRSIPFYRFRSQASQSVFRIRSKLDMAVHLFMDMEDVQLTDPNIMTVSDCEGAGETFGVSPLMFGNGPDGSTPSKVGLTVSSQLPLEATICGFRQVYTCQKSFRAEKSDTNKHLAEFLHVEYEGAFIDLDGLVGQAERFVKFVIGYALERCDDDFQFLESRMAPTDMRPTRSMLRECLGRPFVRIKHRDAIDLIRGLVKDKAKIPGDDGKLVRVKVKELPGYDDDLGSEHEKILVQYFGYVAVPEDEREGCLKSGKEFGAFVFVTHWPLKIKSFYMAQVDDGSGECLSFDLLCPRVGELFGGSMREWRYDRLDEEVKRRGMDVTPIQWFLELRKAGSCPHGGWGMGFDRLCMLVCGVQSVRDVVPFPVYYGHCPY</sequence>
<feature type="region of interest" description="Disordered" evidence="6">
    <location>
        <begin position="101"/>
        <end position="121"/>
    </location>
</feature>
<evidence type="ECO:0000256" key="6">
    <source>
        <dbReference type="SAM" id="MobiDB-lite"/>
    </source>
</evidence>
<keyword evidence="5" id="KW-0030">Aminoacyl-tRNA synthetase</keyword>
<dbReference type="PRINTS" id="PR01042">
    <property type="entry name" value="TRNASYNTHASP"/>
</dbReference>
<feature type="region of interest" description="Disordered" evidence="6">
    <location>
        <begin position="1"/>
        <end position="34"/>
    </location>
</feature>
<reference evidence="8 9" key="1">
    <citation type="submission" date="2024-10" db="EMBL/GenBank/DDBJ databases">
        <title>Updated reference genomes for cyclostephanoid diatoms.</title>
        <authorList>
            <person name="Roberts W.R."/>
            <person name="Alverson A.J."/>
        </authorList>
    </citation>
    <scope>NUCLEOTIDE SEQUENCE [LARGE SCALE GENOMIC DNA]</scope>
    <source>
        <strain evidence="8 9">AJA276-08</strain>
    </source>
</reference>
<keyword evidence="9" id="KW-1185">Reference proteome</keyword>
<dbReference type="InterPro" id="IPR006195">
    <property type="entry name" value="aa-tRNA-synth_II"/>
</dbReference>
<keyword evidence="3" id="KW-0067">ATP-binding</keyword>
<dbReference type="Gene3D" id="2.40.50.140">
    <property type="entry name" value="Nucleic acid-binding proteins"/>
    <property type="match status" value="1"/>
</dbReference>
<evidence type="ECO:0000256" key="4">
    <source>
        <dbReference type="ARBA" id="ARBA00022917"/>
    </source>
</evidence>
<dbReference type="EMBL" id="JALLAZ020001563">
    <property type="protein sequence ID" value="KAL3772915.1"/>
    <property type="molecule type" value="Genomic_DNA"/>
</dbReference>
<dbReference type="AlphaFoldDB" id="A0ABD3NA82"/>
<accession>A0ABD3NA82</accession>
<name>A0ABD3NA82_9STRA</name>
<keyword evidence="2" id="KW-0547">Nucleotide-binding</keyword>
<dbReference type="GO" id="GO:0004812">
    <property type="term" value="F:aminoacyl-tRNA ligase activity"/>
    <property type="evidence" value="ECO:0007669"/>
    <property type="project" value="UniProtKB-KW"/>
</dbReference>
<evidence type="ECO:0000256" key="3">
    <source>
        <dbReference type="ARBA" id="ARBA00022840"/>
    </source>
</evidence>
<organism evidence="8 9">
    <name type="scientific">Stephanodiscus triporus</name>
    <dbReference type="NCBI Taxonomy" id="2934178"/>
    <lineage>
        <taxon>Eukaryota</taxon>
        <taxon>Sar</taxon>
        <taxon>Stramenopiles</taxon>
        <taxon>Ochrophyta</taxon>
        <taxon>Bacillariophyta</taxon>
        <taxon>Coscinodiscophyceae</taxon>
        <taxon>Thalassiosirophycidae</taxon>
        <taxon>Stephanodiscales</taxon>
        <taxon>Stephanodiscaceae</taxon>
        <taxon>Stephanodiscus</taxon>
    </lineage>
</organism>
<feature type="compositionally biased region" description="Acidic residues" evidence="6">
    <location>
        <begin position="24"/>
        <end position="33"/>
    </location>
</feature>